<dbReference type="Proteomes" id="UP000515472">
    <property type="component" value="Chromosome"/>
</dbReference>
<feature type="active site" description="Proton donor" evidence="4">
    <location>
        <position position="75"/>
    </location>
</feature>
<dbReference type="PIRSF" id="PIRSF000185">
    <property type="entry name" value="Glu_DH"/>
    <property type="match status" value="1"/>
</dbReference>
<evidence type="ECO:0000256" key="1">
    <source>
        <dbReference type="ARBA" id="ARBA00006382"/>
    </source>
</evidence>
<evidence type="ECO:0000313" key="10">
    <source>
        <dbReference type="Proteomes" id="UP000515472"/>
    </source>
</evidence>
<comment type="similarity">
    <text evidence="1 3 7">Belongs to the Glu/Leu/Phe/Val dehydrogenases family.</text>
</comment>
<dbReference type="CDD" id="cd01076">
    <property type="entry name" value="NAD_bind_1_Glu_DH"/>
    <property type="match status" value="1"/>
</dbReference>
<dbReference type="PROSITE" id="PS00074">
    <property type="entry name" value="GLFV_DEHYDROGENASE"/>
    <property type="match status" value="1"/>
</dbReference>
<feature type="binding site" evidence="5">
    <location>
        <position position="63"/>
    </location>
    <ligand>
        <name>substrate</name>
    </ligand>
</feature>
<protein>
    <recommendedName>
        <fullName evidence="3">Glutamate dehydrogenase</fullName>
    </recommendedName>
</protein>
<dbReference type="GO" id="GO:0000166">
    <property type="term" value="F:nucleotide binding"/>
    <property type="evidence" value="ECO:0007669"/>
    <property type="project" value="UniProtKB-KW"/>
</dbReference>
<dbReference type="InterPro" id="IPR006095">
    <property type="entry name" value="Glu/Leu/Phe/Val/Trp_DH"/>
</dbReference>
<accession>A0A6S6LW67</accession>
<dbReference type="InterPro" id="IPR033524">
    <property type="entry name" value="Glu/Leu/Phe/Val_DH_AS"/>
</dbReference>
<feature type="site" description="Important for catalysis" evidence="6">
    <location>
        <position position="109"/>
    </location>
</feature>
<dbReference type="InterPro" id="IPR014362">
    <property type="entry name" value="Glu_DH"/>
</dbReference>
<keyword evidence="5" id="KW-0547">Nucleotide-binding</keyword>
<keyword evidence="2 3" id="KW-0560">Oxidoreductase</keyword>
<evidence type="ECO:0000256" key="2">
    <source>
        <dbReference type="ARBA" id="ARBA00023002"/>
    </source>
</evidence>
<keyword evidence="10" id="KW-1185">Reference proteome</keyword>
<dbReference type="AlphaFoldDB" id="A0A6S6LW67"/>
<feature type="binding site" evidence="5">
    <location>
        <position position="145"/>
    </location>
    <ligand>
        <name>NAD(+)</name>
        <dbReference type="ChEBI" id="CHEBI:57540"/>
    </ligand>
</feature>
<evidence type="ECO:0000256" key="6">
    <source>
        <dbReference type="PIRSR" id="PIRSR000185-3"/>
    </source>
</evidence>
<organism evidence="9 10">
    <name type="scientific">Citrifermentans bremense</name>
    <dbReference type="NCBI Taxonomy" id="60035"/>
    <lineage>
        <taxon>Bacteria</taxon>
        <taxon>Pseudomonadati</taxon>
        <taxon>Thermodesulfobacteriota</taxon>
        <taxon>Desulfuromonadia</taxon>
        <taxon>Geobacterales</taxon>
        <taxon>Geobacteraceae</taxon>
        <taxon>Citrifermentans</taxon>
    </lineage>
</organism>
<dbReference type="PRINTS" id="PR00082">
    <property type="entry name" value="GLFDHDRGNASE"/>
</dbReference>
<dbReference type="PANTHER" id="PTHR11606:SF13">
    <property type="entry name" value="GLUTAMATE DEHYDROGENASE 1, MITOCHONDRIAL"/>
    <property type="match status" value="1"/>
</dbReference>
<dbReference type="InterPro" id="IPR046346">
    <property type="entry name" value="Aminoacid_DH-like_N_sf"/>
</dbReference>
<dbReference type="Gene3D" id="3.40.50.10860">
    <property type="entry name" value="Leucine Dehydrogenase, chain A, domain 1"/>
    <property type="match status" value="1"/>
</dbReference>
<name>A0A6S6LW67_9BACT</name>
<dbReference type="GO" id="GO:0006538">
    <property type="term" value="P:L-glutamate catabolic process"/>
    <property type="evidence" value="ECO:0007669"/>
    <property type="project" value="TreeGrafter"/>
</dbReference>
<dbReference type="PANTHER" id="PTHR11606">
    <property type="entry name" value="GLUTAMATE DEHYDROGENASE"/>
    <property type="match status" value="1"/>
</dbReference>
<dbReference type="InterPro" id="IPR033922">
    <property type="entry name" value="NAD_bind_Glu_DH"/>
</dbReference>
<dbReference type="SMART" id="SM00839">
    <property type="entry name" value="ELFV_dehydrog"/>
    <property type="match status" value="1"/>
</dbReference>
<evidence type="ECO:0000256" key="5">
    <source>
        <dbReference type="PIRSR" id="PIRSR000185-2"/>
    </source>
</evidence>
<dbReference type="InterPro" id="IPR006096">
    <property type="entry name" value="Glu/Leu/Phe/Val/Trp_DH_C"/>
</dbReference>
<dbReference type="EMBL" id="AP023213">
    <property type="protein sequence ID" value="BCG45709.1"/>
    <property type="molecule type" value="Genomic_DNA"/>
</dbReference>
<sequence length="363" mass="38391">MPEMLFDDFGPCKVIELYSPKEGVRGIVVIDNVALGLAVGGVRVTPTVTTEEIRRLARTMTLKNSIAGLPHGGAKAGIVADPADPRKERIFRVFARMIRGLTEYIPGPDMGCDETSMAWILDETGRAVGLPEEIGGLPLDRLGATGYGVAECAEVAARFANLELKGARVAVEGFGSVGKAAARFLIDKGAVLVAASDTKGAVHDPAGIDVSELIEAKRQQGSVTGFGKGSRLAAADLFDVPCDILVPAAAPDVINAGNVEKIKARIILQGANIPATAEAEKRLQQRGVLVVPDFIANAGGVIMAAMEYAGKNETEAFAAIRERIRKNTARVLEKAASEGTLPRTAADTLARERVRKAMGYRDY</sequence>
<dbReference type="InterPro" id="IPR036291">
    <property type="entry name" value="NAD(P)-bd_dom_sf"/>
</dbReference>
<evidence type="ECO:0000259" key="8">
    <source>
        <dbReference type="SMART" id="SM00839"/>
    </source>
</evidence>
<proteinExistence type="inferred from homology"/>
<reference evidence="9 10" key="1">
    <citation type="submission" date="2020-06" db="EMBL/GenBank/DDBJ databases">
        <title>Interaction of electrochemicaly active bacteria, Geobacter bremensis R4 on different carbon anode.</title>
        <authorList>
            <person name="Meng L."/>
            <person name="Yoshida N."/>
        </authorList>
    </citation>
    <scope>NUCLEOTIDE SEQUENCE [LARGE SCALE GENOMIC DNA]</scope>
    <source>
        <strain evidence="9 10">R4</strain>
    </source>
</reference>
<evidence type="ECO:0000256" key="3">
    <source>
        <dbReference type="PIRNR" id="PIRNR000185"/>
    </source>
</evidence>
<dbReference type="GO" id="GO:0004352">
    <property type="term" value="F:glutamate dehydrogenase (NAD+) activity"/>
    <property type="evidence" value="ECO:0007669"/>
    <property type="project" value="TreeGrafter"/>
</dbReference>
<dbReference type="InterPro" id="IPR006097">
    <property type="entry name" value="Glu/Leu/Phe/Val/Trp_DH_dimer"/>
</dbReference>
<dbReference type="RefSeq" id="WP_185244069.1">
    <property type="nucleotide sequence ID" value="NZ_AP023213.1"/>
</dbReference>
<dbReference type="SUPFAM" id="SSF51735">
    <property type="entry name" value="NAD(P)-binding Rossmann-fold domains"/>
    <property type="match status" value="1"/>
</dbReference>
<evidence type="ECO:0000313" key="9">
    <source>
        <dbReference type="EMBL" id="BCG45709.1"/>
    </source>
</evidence>
<dbReference type="SUPFAM" id="SSF53223">
    <property type="entry name" value="Aminoacid dehydrogenase-like, N-terminal domain"/>
    <property type="match status" value="1"/>
</dbReference>
<keyword evidence="5" id="KW-0520">NAD</keyword>
<dbReference type="Pfam" id="PF02812">
    <property type="entry name" value="ELFV_dehydrog_N"/>
    <property type="match status" value="1"/>
</dbReference>
<evidence type="ECO:0000256" key="7">
    <source>
        <dbReference type="RuleBase" id="RU004417"/>
    </source>
</evidence>
<feature type="domain" description="Glutamate/phenylalanine/leucine/valine/L-tryptophan dehydrogenase C-terminal" evidence="8">
    <location>
        <begin position="136"/>
        <end position="362"/>
    </location>
</feature>
<dbReference type="Gene3D" id="3.40.50.720">
    <property type="entry name" value="NAD(P)-binding Rossmann-like Domain"/>
    <property type="match status" value="1"/>
</dbReference>
<evidence type="ECO:0000256" key="4">
    <source>
        <dbReference type="PIRSR" id="PIRSR000185-1"/>
    </source>
</evidence>
<dbReference type="KEGG" id="gbn:GEOBRER4_04590"/>
<dbReference type="Pfam" id="PF00208">
    <property type="entry name" value="ELFV_dehydrog"/>
    <property type="match status" value="1"/>
</dbReference>
<gene>
    <name evidence="9" type="ORF">GEOBRER4_n0473</name>
</gene>